<dbReference type="InterPro" id="IPR003599">
    <property type="entry name" value="Ig_sub"/>
</dbReference>
<dbReference type="PANTHER" id="PTHR10075:SF14">
    <property type="entry name" value="CELL ADHESION MOLECULE DSCAM2-RELATED"/>
    <property type="match status" value="1"/>
</dbReference>
<evidence type="ECO:0000259" key="4">
    <source>
        <dbReference type="PROSITE" id="PS50835"/>
    </source>
</evidence>
<feature type="compositionally biased region" description="Pro residues" evidence="2">
    <location>
        <begin position="964"/>
        <end position="976"/>
    </location>
</feature>
<proteinExistence type="predicted"/>
<dbReference type="InterPro" id="IPR007110">
    <property type="entry name" value="Ig-like_dom"/>
</dbReference>
<gene>
    <name evidence="5" type="ORF">CDAUBV1_LOCUS13333</name>
</gene>
<comment type="caution">
    <text evidence="5">The sequence shown here is derived from an EMBL/GenBank/DDBJ whole genome shotgun (WGS) entry which is preliminary data.</text>
</comment>
<dbReference type="EMBL" id="CAXLJL010000490">
    <property type="protein sequence ID" value="CAL5138501.1"/>
    <property type="molecule type" value="Genomic_DNA"/>
</dbReference>
<evidence type="ECO:0000256" key="3">
    <source>
        <dbReference type="SAM" id="Phobius"/>
    </source>
</evidence>
<evidence type="ECO:0000313" key="5">
    <source>
        <dbReference type="EMBL" id="CAL5138501.1"/>
    </source>
</evidence>
<feature type="compositionally biased region" description="Polar residues" evidence="2">
    <location>
        <begin position="1288"/>
        <end position="1304"/>
    </location>
</feature>
<dbReference type="PROSITE" id="PS50835">
    <property type="entry name" value="IG_LIKE"/>
    <property type="match status" value="3"/>
</dbReference>
<dbReference type="CDD" id="cd00096">
    <property type="entry name" value="Ig"/>
    <property type="match status" value="2"/>
</dbReference>
<feature type="transmembrane region" description="Helical" evidence="3">
    <location>
        <begin position="866"/>
        <end position="891"/>
    </location>
</feature>
<dbReference type="Gene3D" id="2.60.40.10">
    <property type="entry name" value="Immunoglobulins"/>
    <property type="match status" value="4"/>
</dbReference>
<evidence type="ECO:0000313" key="6">
    <source>
        <dbReference type="Proteomes" id="UP001497525"/>
    </source>
</evidence>
<feature type="region of interest" description="Disordered" evidence="2">
    <location>
        <begin position="1253"/>
        <end position="1340"/>
    </location>
</feature>
<feature type="region of interest" description="Disordered" evidence="2">
    <location>
        <begin position="941"/>
        <end position="980"/>
    </location>
</feature>
<dbReference type="SMART" id="SM00060">
    <property type="entry name" value="FN3"/>
    <property type="match status" value="2"/>
</dbReference>
<feature type="region of interest" description="Disordered" evidence="2">
    <location>
        <begin position="822"/>
        <end position="856"/>
    </location>
</feature>
<name>A0AAV2TNR3_CALDB</name>
<keyword evidence="1" id="KW-0393">Immunoglobulin domain</keyword>
<dbReference type="InterPro" id="IPR013783">
    <property type="entry name" value="Ig-like_fold"/>
</dbReference>
<dbReference type="InterPro" id="IPR003961">
    <property type="entry name" value="FN3_dom"/>
</dbReference>
<dbReference type="SMART" id="SM00409">
    <property type="entry name" value="IG"/>
    <property type="match status" value="3"/>
</dbReference>
<keyword evidence="3" id="KW-0472">Membrane</keyword>
<evidence type="ECO:0000256" key="2">
    <source>
        <dbReference type="SAM" id="MobiDB-lite"/>
    </source>
</evidence>
<feature type="region of interest" description="Disordered" evidence="2">
    <location>
        <begin position="1470"/>
        <end position="1493"/>
    </location>
</feature>
<feature type="compositionally biased region" description="Polar residues" evidence="2">
    <location>
        <begin position="1470"/>
        <end position="1485"/>
    </location>
</feature>
<dbReference type="Pfam" id="PF13927">
    <property type="entry name" value="Ig_3"/>
    <property type="match status" value="1"/>
</dbReference>
<dbReference type="InterPro" id="IPR003598">
    <property type="entry name" value="Ig_sub2"/>
</dbReference>
<feature type="compositionally biased region" description="Basic residues" evidence="2">
    <location>
        <begin position="1261"/>
        <end position="1270"/>
    </location>
</feature>
<accession>A0AAV2TNR3</accession>
<organism evidence="5 6">
    <name type="scientific">Calicophoron daubneyi</name>
    <name type="common">Rumen fluke</name>
    <name type="synonym">Paramphistomum daubneyi</name>
    <dbReference type="NCBI Taxonomy" id="300641"/>
    <lineage>
        <taxon>Eukaryota</taxon>
        <taxon>Metazoa</taxon>
        <taxon>Spiralia</taxon>
        <taxon>Lophotrochozoa</taxon>
        <taxon>Platyhelminthes</taxon>
        <taxon>Trematoda</taxon>
        <taxon>Digenea</taxon>
        <taxon>Plagiorchiida</taxon>
        <taxon>Pronocephalata</taxon>
        <taxon>Paramphistomoidea</taxon>
        <taxon>Paramphistomidae</taxon>
        <taxon>Calicophoron</taxon>
    </lineage>
</organism>
<dbReference type="InterPro" id="IPR036179">
    <property type="entry name" value="Ig-like_dom_sf"/>
</dbReference>
<protein>
    <recommendedName>
        <fullName evidence="4">Ig-like domain-containing protein</fullName>
    </recommendedName>
</protein>
<reference evidence="5" key="1">
    <citation type="submission" date="2024-06" db="EMBL/GenBank/DDBJ databases">
        <authorList>
            <person name="Liu X."/>
            <person name="Lenzi L."/>
            <person name="Haldenby T S."/>
            <person name="Uol C."/>
        </authorList>
    </citation>
    <scope>NUCLEOTIDE SEQUENCE</scope>
</reference>
<feature type="domain" description="Ig-like" evidence="4">
    <location>
        <begin position="272"/>
        <end position="360"/>
    </location>
</feature>
<dbReference type="InterPro" id="IPR036116">
    <property type="entry name" value="FN3_sf"/>
</dbReference>
<keyword evidence="3" id="KW-1133">Transmembrane helix</keyword>
<dbReference type="PANTHER" id="PTHR10075">
    <property type="entry name" value="BASIGIN RELATED"/>
    <property type="match status" value="1"/>
</dbReference>
<dbReference type="Proteomes" id="UP001497525">
    <property type="component" value="Unassembled WGS sequence"/>
</dbReference>
<dbReference type="SUPFAM" id="SSF49265">
    <property type="entry name" value="Fibronectin type III"/>
    <property type="match status" value="1"/>
</dbReference>
<keyword evidence="3" id="KW-0812">Transmembrane</keyword>
<feature type="domain" description="Ig-like" evidence="4">
    <location>
        <begin position="375"/>
        <end position="457"/>
    </location>
</feature>
<sequence length="1533" mass="168027">MQLTTWELLRVTTILVLCLAVDVGSLVSTGGTDFLLPEFSFIPPPISYIKAKPTGTPRISCSAWPPPPMGRVTYHVRHVHSPATSVENSHGPRVPSRPVLSTVLHKTSNISSGLVEAYGSVLEFSRFHNSGNSSMDELQCLVTTNFGSLLSPPFQVFITDFNQTNQPSFGESFETRVTVVHVLQHNTATIECHSPQSPVMALVQFTMNSTALPSDPDKYLQIYVTSTNTHLLLIREVSFRDEGAYQCSALNPVTGERWVDSCLTHLKVQSSPNNTVVRLVRGFNGASETSSRKEPVLTVKEGENVSLHCIFVTSPFQPVVIKRVNGNPNRLLHHRLSPKFGVLSISRVNIEDEGVYECSVGDVISSCYLKVKSEPRLLVSSSHVVRDWGDSVSLSCHTSENLIPVWYFNGRTVDTQLSSGSNSSVLIPALNSSTTGIYQCVVRTSDGDWKSETVLVSLTSQRLISRDAASGTSRITKSAEHMISAERSKLSSASLPGTADWEQKNFSMSDLIGVSDRGKRNAVLNPPNPSLAHQSGSAIEQYPLMRYDQPNSFIDDLSNADYRPWFNTPDAGIDGPPVPSFLSPPVPPSAPLSRPNASAVGDNLAVLITWQPVKADYYHIQFRHKRPIESSWSPRVTAEETITECCGRAPDCCRQIRHAYLTGRQPDGLEAGRLYQFRIQAISGRTPIDKSPWSEVVSFAHIANVAPVITETERLPGGGILARWSLSTSAVGFPVDHFLLLYRQEERLPNGKITYNRFRTVFVPGHDAREYKLTKLEPGKGYQIVVYGVYTPPGLNPEAVAFTGGYGGRRITQFSHEIFVKPRSSSTDQLDSDQSDINSMAKTKTGPLSNSNESSLGFNSAESNRLMFLILGALAGLMLIVMICLVILCVWRQQRDKQRLLVYRNSNGSRTKPDAGDDRTRRAGQTPGAFMLEHLSASLGPRKSAEAADCSHPGCSNRSSLMYPQPPPVNPPPPPPKDIDREEMLELQSLMSGMGYQQQAVNRMRMTPASMQLSNQYHPSVMGEQTYWTVQRPNTTTGARHRMQALAPNYCLNNAGPSNPPVGLKREPPSGGSVHDGTDTEADPADRVVPTCKTGTECSVPSRVFNAGQGWPNPTYPEQFSGPVPHSTHPMVSSQLTTHSMLTSPLAEQYVLDPRFQPVAVNNYPCSCMPPGLGLESYGGAIHQQEAVSLNGWPQISNYDPGLSSPVPAQYNVDPRTGYPLAQHYTGERGSPYFPSQKFQCQQANQLVLQDGVHHSTHSDGRRHRRRRRKLTTEGRLLEQPPARSPAVTRSASLHQPLMTSSPVNPGLAQKDEFQTHSHYPPDSSHPLPTGQSMSTYPMPVVLPPQEMLTCQTDYRGPPSVDTDAVPYPQAYTPAAVDEMSSALCGQPTGHMEQWLNAGDLRRVGYGYAPKVPAHQNQNPIGPLSYGVHNPAATLVSSDSLSRRLTPNLFFGAPRIRDYSEYGIPHVMSSHSANRPNAPNLTFESAPSPPPPPPVVRPNLPVQSVAIHPLSASGQLQDQSVVMPFYSATEQTT</sequence>
<dbReference type="SMART" id="SM00408">
    <property type="entry name" value="IGc2"/>
    <property type="match status" value="3"/>
</dbReference>
<dbReference type="SUPFAM" id="SSF48726">
    <property type="entry name" value="Immunoglobulin"/>
    <property type="match status" value="3"/>
</dbReference>
<feature type="compositionally biased region" description="Polar residues" evidence="2">
    <location>
        <begin position="837"/>
        <end position="856"/>
    </location>
</feature>
<feature type="region of interest" description="Disordered" evidence="2">
    <location>
        <begin position="1056"/>
        <end position="1088"/>
    </location>
</feature>
<evidence type="ECO:0000256" key="1">
    <source>
        <dbReference type="ARBA" id="ARBA00023319"/>
    </source>
</evidence>
<feature type="domain" description="Ig-like" evidence="4">
    <location>
        <begin position="167"/>
        <end position="264"/>
    </location>
</feature>
<dbReference type="CDD" id="cd00063">
    <property type="entry name" value="FN3"/>
    <property type="match status" value="1"/>
</dbReference>